<dbReference type="OrthoDB" id="449052at2759"/>
<proteinExistence type="predicted"/>
<gene>
    <name evidence="1" type="ORF">T265_08706</name>
</gene>
<accession>A0A074ZCN6</accession>
<evidence type="ECO:0000313" key="1">
    <source>
        <dbReference type="EMBL" id="KER23382.1"/>
    </source>
</evidence>
<dbReference type="CTD" id="20322885"/>
<keyword evidence="2" id="KW-1185">Reference proteome</keyword>
<sequence length="156" mass="16688">MPPTRSTRAGILPGCPSLDRGSRGAEVGFEPRTLQSAPYRYLAVIRRQGGMRGGILSSLSSLDRSSRDAEVGFEPQIFRCGCMAKFVGITSECQCALKHLDHTSHLHLTTSETATGQPRSMSQITLPADVSCIDPCGGGGGHDLTSEEIVTVYHIL</sequence>
<reference evidence="1 2" key="1">
    <citation type="submission" date="2013-11" db="EMBL/GenBank/DDBJ databases">
        <title>Opisthorchis viverrini - life in the bile duct.</title>
        <authorList>
            <person name="Young N.D."/>
            <person name="Nagarajan N."/>
            <person name="Lin S.J."/>
            <person name="Korhonen P.K."/>
            <person name="Jex A.R."/>
            <person name="Hall R.S."/>
            <person name="Safavi-Hemami H."/>
            <person name="Kaewkong W."/>
            <person name="Bertrand D."/>
            <person name="Gao S."/>
            <person name="Seet Q."/>
            <person name="Wongkham S."/>
            <person name="Teh B.T."/>
            <person name="Wongkham C."/>
            <person name="Intapan P.M."/>
            <person name="Maleewong W."/>
            <person name="Yang X."/>
            <person name="Hu M."/>
            <person name="Wang Z."/>
            <person name="Hofmann A."/>
            <person name="Sternberg P.W."/>
            <person name="Tan P."/>
            <person name="Wang J."/>
            <person name="Gasser R.B."/>
        </authorList>
    </citation>
    <scope>NUCLEOTIDE SEQUENCE [LARGE SCALE GENOMIC DNA]</scope>
</reference>
<dbReference type="GeneID" id="20322885"/>
<organism evidence="1 2">
    <name type="scientific">Opisthorchis viverrini</name>
    <name type="common">Southeast Asian liver fluke</name>
    <dbReference type="NCBI Taxonomy" id="6198"/>
    <lineage>
        <taxon>Eukaryota</taxon>
        <taxon>Metazoa</taxon>
        <taxon>Spiralia</taxon>
        <taxon>Lophotrochozoa</taxon>
        <taxon>Platyhelminthes</taxon>
        <taxon>Trematoda</taxon>
        <taxon>Digenea</taxon>
        <taxon>Opisthorchiida</taxon>
        <taxon>Opisthorchiata</taxon>
        <taxon>Opisthorchiidae</taxon>
        <taxon>Opisthorchis</taxon>
    </lineage>
</organism>
<dbReference type="EMBL" id="KL596851">
    <property type="protein sequence ID" value="KER23382.1"/>
    <property type="molecule type" value="Genomic_DNA"/>
</dbReference>
<evidence type="ECO:0000313" key="2">
    <source>
        <dbReference type="Proteomes" id="UP000054324"/>
    </source>
</evidence>
<dbReference type="KEGG" id="ovi:T265_08706"/>
<protein>
    <submittedName>
        <fullName evidence="1">Uncharacterized protein</fullName>
    </submittedName>
</protein>
<dbReference type="Proteomes" id="UP000054324">
    <property type="component" value="Unassembled WGS sequence"/>
</dbReference>
<dbReference type="RefSeq" id="XP_009172850.1">
    <property type="nucleotide sequence ID" value="XM_009174586.1"/>
</dbReference>
<dbReference type="AlphaFoldDB" id="A0A074ZCN6"/>
<name>A0A074ZCN6_OPIVI</name>